<protein>
    <recommendedName>
        <fullName evidence="4">PD-(D/E)XK endonuclease-like domain-containing protein</fullName>
    </recommendedName>
</protein>
<dbReference type="Gene3D" id="3.90.320.10">
    <property type="match status" value="1"/>
</dbReference>
<keyword evidence="3" id="KW-1185">Reference proteome</keyword>
<proteinExistence type="predicted"/>
<gene>
    <name evidence="2" type="ORF">HNP76_001938</name>
</gene>
<name>A0A7W8GA20_9SPIR</name>
<feature type="region of interest" description="Disordered" evidence="1">
    <location>
        <begin position="894"/>
        <end position="913"/>
    </location>
</feature>
<comment type="caution">
    <text evidence="2">The sequence shown here is derived from an EMBL/GenBank/DDBJ whole genome shotgun (WGS) entry which is preliminary data.</text>
</comment>
<organism evidence="2 3">
    <name type="scientific">Treponema ruminis</name>
    <dbReference type="NCBI Taxonomy" id="744515"/>
    <lineage>
        <taxon>Bacteria</taxon>
        <taxon>Pseudomonadati</taxon>
        <taxon>Spirochaetota</taxon>
        <taxon>Spirochaetia</taxon>
        <taxon>Spirochaetales</taxon>
        <taxon>Treponemataceae</taxon>
        <taxon>Treponema</taxon>
    </lineage>
</organism>
<evidence type="ECO:0008006" key="4">
    <source>
        <dbReference type="Google" id="ProtNLM"/>
    </source>
</evidence>
<dbReference type="InterPro" id="IPR011604">
    <property type="entry name" value="PDDEXK-like_dom_sf"/>
</dbReference>
<evidence type="ECO:0000313" key="3">
    <source>
        <dbReference type="Proteomes" id="UP000518887"/>
    </source>
</evidence>
<sequence>MKLFYSPSYSGFVYTDKSQLLFNQKIVDTAALVEEIKLYAGLSTERKEDIERTVDYYKAMKTYMEKHPGNVLKASFDVDGLSVAKECLTWRDTLTFAGWNKTTKAPSKRMEVLSGVEAYFEDISLGEDLEAITEAVKNGCLLPENLEIETLIDWKLFSPLESELIEALKTRGVTVYIRELPSKADTSLSSIINVLESASDKEEKIKKDDTFNILHFEEQDEALKYLSLQKPDSYDVWINSDNKAFDDWLYLEGKATSGSRIKVGLPQITQLLPIGLGTLASPMSLKNMVEWLNVPLSPLNSALRNKLEARIAREGGYYNDEVKKIIESFINCDNDFTELSEEERATKVKEESKKRAEKIEKFLPDINNAESNTDGSVSRNKAYSFTKALYDWCGTELALLSDDMQKAQLALVKNECAAVLNMLETETEERMPFTKLMAFVSDLKAGVDMLQYEAEEGCRTVISNPGQLAARAKSLIWCDFYNDAKETLKYDFLLPGEKAEFRKSLSLWDEDTEREYNHQIKMLPFYLADKVTLVVIDKKVTEDVETHPLYIQIKQRIKNLNDFVLSPDVNSDFKTVLQNPVSIDNEIEGDAEGITIKNANLIQWPDHETYSSFEQIVYNPFDYAFGYLAGISALGNSSLPKVYQAYGTCAHAVIERLFNKKEGIEGSGTVPYIKENIKNNFDKVFTDMVNGCGAVLLLKENLLNLPNYKAKVFDCVNALVKVLEDNKLHVLACEPKLIRSDMNFGNEIRIEGYADMILADEKNNPVVFDFKWYLGKVDKFKKTIEENKSIQLELYKYLTKKLAGSEAKAVAYVVIPEVTLVSAQSFAGNNTVKVTIKDADEQLLPKLKNSYKYRRAQIEKGFIEEATGFAPDQITYQNDCEDKNLIPLEFDGIREPKKQPKPYPQYEFFKGRK</sequence>
<dbReference type="AlphaFoldDB" id="A0A7W8GA20"/>
<accession>A0A7W8GA20</accession>
<dbReference type="RefSeq" id="WP_184659947.1">
    <property type="nucleotide sequence ID" value="NZ_CP031518.1"/>
</dbReference>
<dbReference type="EMBL" id="JACHFQ010000006">
    <property type="protein sequence ID" value="MBB5226557.1"/>
    <property type="molecule type" value="Genomic_DNA"/>
</dbReference>
<reference evidence="2 3" key="1">
    <citation type="submission" date="2020-08" db="EMBL/GenBank/DDBJ databases">
        <title>Genomic Encyclopedia of Type Strains, Phase IV (KMG-IV): sequencing the most valuable type-strain genomes for metagenomic binning, comparative biology and taxonomic classification.</title>
        <authorList>
            <person name="Goeker M."/>
        </authorList>
    </citation>
    <scope>NUCLEOTIDE SEQUENCE [LARGE SCALE GENOMIC DNA]</scope>
    <source>
        <strain evidence="2 3">DSM 103462</strain>
    </source>
</reference>
<evidence type="ECO:0000313" key="2">
    <source>
        <dbReference type="EMBL" id="MBB5226557.1"/>
    </source>
</evidence>
<evidence type="ECO:0000256" key="1">
    <source>
        <dbReference type="SAM" id="MobiDB-lite"/>
    </source>
</evidence>
<dbReference type="Proteomes" id="UP000518887">
    <property type="component" value="Unassembled WGS sequence"/>
</dbReference>